<dbReference type="Gene3D" id="3.40.50.720">
    <property type="entry name" value="NAD(P)-binding Rossmann-like Domain"/>
    <property type="match status" value="1"/>
</dbReference>
<dbReference type="PANTHER" id="PTHR10366">
    <property type="entry name" value="NAD DEPENDENT EPIMERASE/DEHYDRATASE"/>
    <property type="match status" value="1"/>
</dbReference>
<dbReference type="GO" id="GO:0016616">
    <property type="term" value="F:oxidoreductase activity, acting on the CH-OH group of donors, NAD or NADP as acceptor"/>
    <property type="evidence" value="ECO:0007669"/>
    <property type="project" value="TreeGrafter"/>
</dbReference>
<evidence type="ECO:0000259" key="2">
    <source>
        <dbReference type="Pfam" id="PF01370"/>
    </source>
</evidence>
<evidence type="ECO:0000256" key="1">
    <source>
        <dbReference type="ARBA" id="ARBA00023002"/>
    </source>
</evidence>
<accession>A0A843TUV9</accession>
<dbReference type="Pfam" id="PF01370">
    <property type="entry name" value="Epimerase"/>
    <property type="match status" value="1"/>
</dbReference>
<dbReference type="InterPro" id="IPR050425">
    <property type="entry name" value="NAD(P)_dehydrat-like"/>
</dbReference>
<reference evidence="3" key="1">
    <citation type="submission" date="2017-07" db="EMBL/GenBank/DDBJ databases">
        <title>Taro Niue Genome Assembly and Annotation.</title>
        <authorList>
            <person name="Atibalentja N."/>
            <person name="Keating K."/>
            <person name="Fields C.J."/>
        </authorList>
    </citation>
    <scope>NUCLEOTIDE SEQUENCE</scope>
    <source>
        <strain evidence="3">Niue_2</strain>
        <tissue evidence="3">Leaf</tissue>
    </source>
</reference>
<dbReference type="PANTHER" id="PTHR10366:SF831">
    <property type="entry name" value="NAD-DEPENDENT EPIMERASE_DEHYDRATASE DOMAIN-CONTAINING PROTEIN"/>
    <property type="match status" value="1"/>
</dbReference>
<dbReference type="CDD" id="cd08958">
    <property type="entry name" value="FR_SDR_e"/>
    <property type="match status" value="1"/>
</dbReference>
<sequence>MVMEGKGKVVCVTGAGGFLASWLVKLLLSDGYRVHGTVRDPNDEKNTHLKTLENAEENLRLFKAELLDYGSLSAAIAGCEGVFHIACPVPSSKVTSPENEMVVPAIDGTLNVLKASSEAKVRRVVMVSSTGAVYVKPGWPEEDKIIDEEWWTDKEFCKQTENWYCFSKTIAEEKGLDYARESGLDLVRVCPCLILGPMLQPTLNASSSVLVRILKGVEDLTSHSLLDIVDVRDVASALLLLYDKAEATGRYICSSYTVKASDYIDMLESMYPNYKYPKAPTEVDRDYVLSAEKLKQLGWKYRTLEESTKDAVDHLIKAGLISEG</sequence>
<dbReference type="InterPro" id="IPR001509">
    <property type="entry name" value="Epimerase_deHydtase"/>
</dbReference>
<name>A0A843TUV9_COLES</name>
<dbReference type="FunFam" id="3.40.50.720:FF:000219">
    <property type="entry name" value="Cinnamoyl-CoA reductase 1"/>
    <property type="match status" value="1"/>
</dbReference>
<dbReference type="EMBL" id="NMUH01000157">
    <property type="protein sequence ID" value="MQL73213.1"/>
    <property type="molecule type" value="Genomic_DNA"/>
</dbReference>
<comment type="caution">
    <text evidence="3">The sequence shown here is derived from an EMBL/GenBank/DDBJ whole genome shotgun (WGS) entry which is preliminary data.</text>
</comment>
<dbReference type="Proteomes" id="UP000652761">
    <property type="component" value="Unassembled WGS sequence"/>
</dbReference>
<keyword evidence="4" id="KW-1185">Reference proteome</keyword>
<dbReference type="OrthoDB" id="2735536at2759"/>
<keyword evidence="1" id="KW-0560">Oxidoreductase</keyword>
<dbReference type="SMR" id="A0A843TUV9"/>
<dbReference type="AlphaFoldDB" id="A0A843TUV9"/>
<feature type="domain" description="NAD-dependent epimerase/dehydratase" evidence="2">
    <location>
        <begin position="10"/>
        <end position="247"/>
    </location>
</feature>
<evidence type="ECO:0000313" key="4">
    <source>
        <dbReference type="Proteomes" id="UP000652761"/>
    </source>
</evidence>
<proteinExistence type="predicted"/>
<dbReference type="SUPFAM" id="SSF51735">
    <property type="entry name" value="NAD(P)-binding Rossmann-fold domains"/>
    <property type="match status" value="1"/>
</dbReference>
<organism evidence="3 4">
    <name type="scientific">Colocasia esculenta</name>
    <name type="common">Wild taro</name>
    <name type="synonym">Arum esculentum</name>
    <dbReference type="NCBI Taxonomy" id="4460"/>
    <lineage>
        <taxon>Eukaryota</taxon>
        <taxon>Viridiplantae</taxon>
        <taxon>Streptophyta</taxon>
        <taxon>Embryophyta</taxon>
        <taxon>Tracheophyta</taxon>
        <taxon>Spermatophyta</taxon>
        <taxon>Magnoliopsida</taxon>
        <taxon>Liliopsida</taxon>
        <taxon>Araceae</taxon>
        <taxon>Aroideae</taxon>
        <taxon>Colocasieae</taxon>
        <taxon>Colocasia</taxon>
    </lineage>
</organism>
<protein>
    <recommendedName>
        <fullName evidence="2">NAD-dependent epimerase/dehydratase domain-containing protein</fullName>
    </recommendedName>
</protein>
<dbReference type="InterPro" id="IPR036291">
    <property type="entry name" value="NAD(P)-bd_dom_sf"/>
</dbReference>
<gene>
    <name evidence="3" type="ORF">Taro_005548</name>
</gene>
<evidence type="ECO:0000313" key="3">
    <source>
        <dbReference type="EMBL" id="MQL73213.1"/>
    </source>
</evidence>